<feature type="non-terminal residue" evidence="3">
    <location>
        <position position="1"/>
    </location>
</feature>
<comment type="caution">
    <text evidence="3">The sequence shown here is derived from an EMBL/GenBank/DDBJ whole genome shotgun (WGS) entry which is preliminary data.</text>
</comment>
<keyword evidence="1" id="KW-0472">Membrane</keyword>
<dbReference type="InterPro" id="IPR011701">
    <property type="entry name" value="MFS"/>
</dbReference>
<dbReference type="PANTHER" id="PTHR23528:SF1">
    <property type="entry name" value="MAJOR FACILITATOR SUPERFAMILY (MFS) PROFILE DOMAIN-CONTAINING PROTEIN"/>
    <property type="match status" value="1"/>
</dbReference>
<keyword evidence="1" id="KW-0812">Transmembrane</keyword>
<feature type="transmembrane region" description="Helical" evidence="1">
    <location>
        <begin position="134"/>
        <end position="157"/>
    </location>
</feature>
<dbReference type="Gene3D" id="1.20.1250.20">
    <property type="entry name" value="MFS general substrate transporter like domains"/>
    <property type="match status" value="1"/>
</dbReference>
<feature type="transmembrane region" description="Helical" evidence="1">
    <location>
        <begin position="61"/>
        <end position="79"/>
    </location>
</feature>
<name>X1EGC1_9ZZZZ</name>
<evidence type="ECO:0000259" key="2">
    <source>
        <dbReference type="PROSITE" id="PS50850"/>
    </source>
</evidence>
<protein>
    <recommendedName>
        <fullName evidence="2">Major facilitator superfamily (MFS) profile domain-containing protein</fullName>
    </recommendedName>
</protein>
<proteinExistence type="predicted"/>
<dbReference type="PANTHER" id="PTHR23528">
    <property type="match status" value="1"/>
</dbReference>
<keyword evidence="1" id="KW-1133">Transmembrane helix</keyword>
<reference evidence="3" key="1">
    <citation type="journal article" date="2014" name="Front. Microbiol.">
        <title>High frequency of phylogenetically diverse reductive dehalogenase-homologous genes in deep subseafloor sedimentary metagenomes.</title>
        <authorList>
            <person name="Kawai M."/>
            <person name="Futagami T."/>
            <person name="Toyoda A."/>
            <person name="Takaki Y."/>
            <person name="Nishi S."/>
            <person name="Hori S."/>
            <person name="Arai W."/>
            <person name="Tsubouchi T."/>
            <person name="Morono Y."/>
            <person name="Uchiyama I."/>
            <person name="Ito T."/>
            <person name="Fujiyama A."/>
            <person name="Inagaki F."/>
            <person name="Takami H."/>
        </authorList>
    </citation>
    <scope>NUCLEOTIDE SEQUENCE</scope>
    <source>
        <strain evidence="3">Expedition CK06-06</strain>
    </source>
</reference>
<dbReference type="Pfam" id="PF07690">
    <property type="entry name" value="MFS_1"/>
    <property type="match status" value="1"/>
</dbReference>
<dbReference type="AlphaFoldDB" id="X1EGC1"/>
<dbReference type="GO" id="GO:0022857">
    <property type="term" value="F:transmembrane transporter activity"/>
    <property type="evidence" value="ECO:0007669"/>
    <property type="project" value="InterPro"/>
</dbReference>
<gene>
    <name evidence="3" type="ORF">S03H2_25210</name>
</gene>
<organism evidence="3">
    <name type="scientific">marine sediment metagenome</name>
    <dbReference type="NCBI Taxonomy" id="412755"/>
    <lineage>
        <taxon>unclassified sequences</taxon>
        <taxon>metagenomes</taxon>
        <taxon>ecological metagenomes</taxon>
    </lineage>
</organism>
<dbReference type="InterPro" id="IPR020846">
    <property type="entry name" value="MFS_dom"/>
</dbReference>
<sequence>VYSFGFSALEYSFGRFATSYFQITEGTASLLLALIPLMLMLTAIPAGKLATKYGRLKIMKIGLLIMGVCTIAIIINLAMLKPIIETRPITIIDLIPLIILLSIAGIGYGLTTINALPVVWQLAPKKKIGAYTGVYYMMGALGAILSPLAMSIVFAIVRYSGGDQWTT</sequence>
<dbReference type="SUPFAM" id="SSF103473">
    <property type="entry name" value="MFS general substrate transporter"/>
    <property type="match status" value="1"/>
</dbReference>
<feature type="transmembrane region" description="Helical" evidence="1">
    <location>
        <begin position="91"/>
        <end position="113"/>
    </location>
</feature>
<feature type="transmembrane region" description="Helical" evidence="1">
    <location>
        <begin position="20"/>
        <end position="41"/>
    </location>
</feature>
<feature type="domain" description="Major facilitator superfamily (MFS) profile" evidence="2">
    <location>
        <begin position="1"/>
        <end position="167"/>
    </location>
</feature>
<evidence type="ECO:0000313" key="3">
    <source>
        <dbReference type="EMBL" id="GAH31647.1"/>
    </source>
</evidence>
<evidence type="ECO:0000256" key="1">
    <source>
        <dbReference type="SAM" id="Phobius"/>
    </source>
</evidence>
<feature type="non-terminal residue" evidence="3">
    <location>
        <position position="167"/>
    </location>
</feature>
<accession>X1EGC1</accession>
<dbReference type="InterPro" id="IPR036259">
    <property type="entry name" value="MFS_trans_sf"/>
</dbReference>
<dbReference type="EMBL" id="BARU01014204">
    <property type="protein sequence ID" value="GAH31647.1"/>
    <property type="molecule type" value="Genomic_DNA"/>
</dbReference>
<dbReference type="PROSITE" id="PS50850">
    <property type="entry name" value="MFS"/>
    <property type="match status" value="1"/>
</dbReference>